<dbReference type="InterPro" id="IPR002020">
    <property type="entry name" value="Citrate_synthase"/>
</dbReference>
<dbReference type="STRING" id="68775.A0A5C3LNB1"/>
<dbReference type="PANTHER" id="PTHR11739:SF15">
    <property type="entry name" value="CITRATE SYNTHASE 3, MITOCHONDRIAL"/>
    <property type="match status" value="1"/>
</dbReference>
<protein>
    <recommendedName>
        <fullName evidence="6">Citrate synthase</fullName>
    </recommendedName>
</protein>
<comment type="similarity">
    <text evidence="2 6">Belongs to the citrate synthase family.</text>
</comment>
<keyword evidence="3 6" id="KW-0808">Transferase</keyword>
<dbReference type="PROSITE" id="PS00480">
    <property type="entry name" value="CITRATE_SYNTHASE"/>
    <property type="match status" value="1"/>
</dbReference>
<dbReference type="InterPro" id="IPR016143">
    <property type="entry name" value="Citrate_synth-like_sm_a-sub"/>
</dbReference>
<evidence type="ECO:0000256" key="6">
    <source>
        <dbReference type="RuleBase" id="RU000441"/>
    </source>
</evidence>
<dbReference type="SUPFAM" id="SSF48256">
    <property type="entry name" value="Citrate synthase"/>
    <property type="match status" value="1"/>
</dbReference>
<dbReference type="PRINTS" id="PR00143">
    <property type="entry name" value="CITRTSNTHASE"/>
</dbReference>
<dbReference type="GO" id="GO:0006099">
    <property type="term" value="P:tricarboxylic acid cycle"/>
    <property type="evidence" value="ECO:0007669"/>
    <property type="project" value="TreeGrafter"/>
</dbReference>
<evidence type="ECO:0000256" key="3">
    <source>
        <dbReference type="ARBA" id="ARBA00022679"/>
    </source>
</evidence>
<dbReference type="GO" id="GO:0005759">
    <property type="term" value="C:mitochondrial matrix"/>
    <property type="evidence" value="ECO:0007669"/>
    <property type="project" value="TreeGrafter"/>
</dbReference>
<sequence>MSPSAMPLEFTTGSCDSRPRTLIEGIAARIPSRIKLATKLVAFHAKAPIHQLTVENILGGMRGAPSIVWEISETDSSGVKYHGRTLRQLEEDLPKWGNSKQLSPEAMLWYLYTASVPTQAELKQFAADLVSRCELPKDVTDFLDNLPVNLSPIVHMNMGLTVLAQHSKLMKALAKGARKEELWKFALEDALDATGRIPTLVARIHSNIYRQGCDRDATLDLSADLAQNFAIRMGRSCDINFVELTRLAWVLHQDHGANVSAHTMRLVSSALTDPYSTLSAGLIAGSGTLHAMAIHNSVDFNKNMTSALGPNPTDQDIENYVLKCIASGQILPGYGHAVLRVVDPRLEWIYRFVADHPAPLPESGVHPVLLELIQRANMIVPDLLRVHLPKIKNPAPNVDALSGSTMHTYGLDVDFILPFMACGRAMGFLAQSVWDKALGLPIERPLSITMDGLLAKLQSNA</sequence>
<evidence type="ECO:0000256" key="2">
    <source>
        <dbReference type="ARBA" id="ARBA00010566"/>
    </source>
</evidence>
<accession>A0A5C3LNB1</accession>
<keyword evidence="8" id="KW-1185">Reference proteome</keyword>
<evidence type="ECO:0000313" key="7">
    <source>
        <dbReference type="EMBL" id="TFK34077.1"/>
    </source>
</evidence>
<dbReference type="Gene3D" id="1.10.230.10">
    <property type="entry name" value="Cytochrome P450-Terp, domain 2"/>
    <property type="match status" value="1"/>
</dbReference>
<evidence type="ECO:0000313" key="8">
    <source>
        <dbReference type="Proteomes" id="UP000308652"/>
    </source>
</evidence>
<dbReference type="EMBL" id="ML213637">
    <property type="protein sequence ID" value="TFK34077.1"/>
    <property type="molecule type" value="Genomic_DNA"/>
</dbReference>
<dbReference type="AlphaFoldDB" id="A0A5C3LNB1"/>
<gene>
    <name evidence="7" type="ORF">BDQ12DRAFT_715550</name>
</gene>
<organism evidence="7 8">
    <name type="scientific">Crucibulum laeve</name>
    <dbReference type="NCBI Taxonomy" id="68775"/>
    <lineage>
        <taxon>Eukaryota</taxon>
        <taxon>Fungi</taxon>
        <taxon>Dikarya</taxon>
        <taxon>Basidiomycota</taxon>
        <taxon>Agaricomycotina</taxon>
        <taxon>Agaricomycetes</taxon>
        <taxon>Agaricomycetidae</taxon>
        <taxon>Agaricales</taxon>
        <taxon>Agaricineae</taxon>
        <taxon>Nidulariaceae</taxon>
        <taxon>Crucibulum</taxon>
    </lineage>
</organism>
<comment type="subcellular location">
    <subcellularLocation>
        <location evidence="1">Mitochondrion</location>
    </subcellularLocation>
</comment>
<dbReference type="InterPro" id="IPR019810">
    <property type="entry name" value="Citrate_synthase_AS"/>
</dbReference>
<evidence type="ECO:0000256" key="4">
    <source>
        <dbReference type="ARBA" id="ARBA00022946"/>
    </source>
</evidence>
<dbReference type="GO" id="GO:0046912">
    <property type="term" value="F:acyltransferase activity, acyl groups converted into alkyl on transfer"/>
    <property type="evidence" value="ECO:0007669"/>
    <property type="project" value="InterPro"/>
</dbReference>
<dbReference type="GO" id="GO:0005975">
    <property type="term" value="P:carbohydrate metabolic process"/>
    <property type="evidence" value="ECO:0007669"/>
    <property type="project" value="TreeGrafter"/>
</dbReference>
<evidence type="ECO:0000256" key="5">
    <source>
        <dbReference type="ARBA" id="ARBA00023128"/>
    </source>
</evidence>
<dbReference type="InterPro" id="IPR016142">
    <property type="entry name" value="Citrate_synth-like_lrg_a-sub"/>
</dbReference>
<reference evidence="7 8" key="1">
    <citation type="journal article" date="2019" name="Nat. Ecol. Evol.">
        <title>Megaphylogeny resolves global patterns of mushroom evolution.</title>
        <authorList>
            <person name="Varga T."/>
            <person name="Krizsan K."/>
            <person name="Foldi C."/>
            <person name="Dima B."/>
            <person name="Sanchez-Garcia M."/>
            <person name="Sanchez-Ramirez S."/>
            <person name="Szollosi G.J."/>
            <person name="Szarkandi J.G."/>
            <person name="Papp V."/>
            <person name="Albert L."/>
            <person name="Andreopoulos W."/>
            <person name="Angelini C."/>
            <person name="Antonin V."/>
            <person name="Barry K.W."/>
            <person name="Bougher N.L."/>
            <person name="Buchanan P."/>
            <person name="Buyck B."/>
            <person name="Bense V."/>
            <person name="Catcheside P."/>
            <person name="Chovatia M."/>
            <person name="Cooper J."/>
            <person name="Damon W."/>
            <person name="Desjardin D."/>
            <person name="Finy P."/>
            <person name="Geml J."/>
            <person name="Haridas S."/>
            <person name="Hughes K."/>
            <person name="Justo A."/>
            <person name="Karasinski D."/>
            <person name="Kautmanova I."/>
            <person name="Kiss B."/>
            <person name="Kocsube S."/>
            <person name="Kotiranta H."/>
            <person name="LaButti K.M."/>
            <person name="Lechner B.E."/>
            <person name="Liimatainen K."/>
            <person name="Lipzen A."/>
            <person name="Lukacs Z."/>
            <person name="Mihaltcheva S."/>
            <person name="Morgado L.N."/>
            <person name="Niskanen T."/>
            <person name="Noordeloos M.E."/>
            <person name="Ohm R.A."/>
            <person name="Ortiz-Santana B."/>
            <person name="Ovrebo C."/>
            <person name="Racz N."/>
            <person name="Riley R."/>
            <person name="Savchenko A."/>
            <person name="Shiryaev A."/>
            <person name="Soop K."/>
            <person name="Spirin V."/>
            <person name="Szebenyi C."/>
            <person name="Tomsovsky M."/>
            <person name="Tulloss R.E."/>
            <person name="Uehling J."/>
            <person name="Grigoriev I.V."/>
            <person name="Vagvolgyi C."/>
            <person name="Papp T."/>
            <person name="Martin F.M."/>
            <person name="Miettinen O."/>
            <person name="Hibbett D.S."/>
            <person name="Nagy L.G."/>
        </authorList>
    </citation>
    <scope>NUCLEOTIDE SEQUENCE [LARGE SCALE GENOMIC DNA]</scope>
    <source>
        <strain evidence="7 8">CBS 166.37</strain>
    </source>
</reference>
<dbReference type="InterPro" id="IPR036969">
    <property type="entry name" value="Citrate_synthase_sf"/>
</dbReference>
<dbReference type="Proteomes" id="UP000308652">
    <property type="component" value="Unassembled WGS sequence"/>
</dbReference>
<evidence type="ECO:0000256" key="1">
    <source>
        <dbReference type="ARBA" id="ARBA00004173"/>
    </source>
</evidence>
<keyword evidence="4" id="KW-0809">Transit peptide</keyword>
<keyword evidence="5" id="KW-0496">Mitochondrion</keyword>
<dbReference type="OrthoDB" id="8017587at2759"/>
<dbReference type="Gene3D" id="1.10.580.10">
    <property type="entry name" value="Citrate Synthase, domain 1"/>
    <property type="match status" value="1"/>
</dbReference>
<proteinExistence type="inferred from homology"/>
<dbReference type="PANTHER" id="PTHR11739">
    <property type="entry name" value="CITRATE SYNTHASE"/>
    <property type="match status" value="1"/>
</dbReference>
<dbReference type="Pfam" id="PF00285">
    <property type="entry name" value="Citrate_synt"/>
    <property type="match status" value="1"/>
</dbReference>
<name>A0A5C3LNB1_9AGAR</name>